<feature type="domain" description="Major facilitator superfamily (MFS) profile" evidence="6">
    <location>
        <begin position="7"/>
        <end position="394"/>
    </location>
</feature>
<dbReference type="Gene3D" id="1.20.1250.20">
    <property type="entry name" value="MFS general substrate transporter like domains"/>
    <property type="match status" value="2"/>
</dbReference>
<keyword evidence="8" id="KW-1185">Reference proteome</keyword>
<feature type="transmembrane region" description="Helical" evidence="5">
    <location>
        <begin position="51"/>
        <end position="69"/>
    </location>
</feature>
<evidence type="ECO:0000256" key="4">
    <source>
        <dbReference type="ARBA" id="ARBA00023136"/>
    </source>
</evidence>
<feature type="transmembrane region" description="Helical" evidence="5">
    <location>
        <begin position="76"/>
        <end position="95"/>
    </location>
</feature>
<comment type="subcellular location">
    <subcellularLocation>
        <location evidence="1">Cell membrane</location>
        <topology evidence="1">Multi-pass membrane protein</topology>
    </subcellularLocation>
</comment>
<dbReference type="STRING" id="1271860.SAMN05216174_101578"/>
<accession>A0A1G6JV98</accession>
<protein>
    <submittedName>
        <fullName evidence="7">Sugar phosphate permease</fullName>
    </submittedName>
</protein>
<name>A0A1G6JV98_9PSEU</name>
<dbReference type="GO" id="GO:0022857">
    <property type="term" value="F:transmembrane transporter activity"/>
    <property type="evidence" value="ECO:0007669"/>
    <property type="project" value="InterPro"/>
</dbReference>
<dbReference type="GO" id="GO:0005886">
    <property type="term" value="C:plasma membrane"/>
    <property type="evidence" value="ECO:0007669"/>
    <property type="project" value="UniProtKB-SubCell"/>
</dbReference>
<dbReference type="Pfam" id="PF07690">
    <property type="entry name" value="MFS_1"/>
    <property type="match status" value="1"/>
</dbReference>
<evidence type="ECO:0000256" key="5">
    <source>
        <dbReference type="SAM" id="Phobius"/>
    </source>
</evidence>
<dbReference type="EMBL" id="FMZZ01000001">
    <property type="protein sequence ID" value="SDC22670.1"/>
    <property type="molecule type" value="Genomic_DNA"/>
</dbReference>
<feature type="transmembrane region" description="Helical" evidence="5">
    <location>
        <begin position="215"/>
        <end position="238"/>
    </location>
</feature>
<feature type="transmembrane region" description="Helical" evidence="5">
    <location>
        <begin position="280"/>
        <end position="299"/>
    </location>
</feature>
<dbReference type="PANTHER" id="PTHR11360:SF290">
    <property type="entry name" value="MONOCARBOXYLATE MFS PERMEASE"/>
    <property type="match status" value="1"/>
</dbReference>
<dbReference type="InterPro" id="IPR011701">
    <property type="entry name" value="MFS"/>
</dbReference>
<dbReference type="Proteomes" id="UP000199501">
    <property type="component" value="Unassembled WGS sequence"/>
</dbReference>
<sequence>MSAWWRRWRTALLAGLVLGVLFGVVEGFSIFYTAFVVDLRLDAADASGMYATYLLASLVAAPAAGRVVARVGARRVIAVMFPAFAVAVSACAVLESLWQFYLIYVLVLATATTMLVVASQVLITASYDRDRGKATGIAYACLGIGDFVLFTVLGSVVQEFGWRSGYLVGGGFALLGAAVFVWMSRGVGEAAPERAAEPAVEAEERPRKLPLANPVLWLACAAALTASVTDFFTFQTIVPYLASEGWGTSLSGFLLGLTGLSYAAGQLAGGAISDRWSRELVAAGGAAVFVVGLVVLWVLPALPLLVGTIVLLGFAVGAIVGCRVAAVGDLFAGPGLSRVTGLVQVASAIGSAFATWLGGLSYSLNGDYALSFVVAGCCAGVWVVTLTLAAPRRARRESLRRTEPAVV</sequence>
<keyword evidence="4 5" id="KW-0472">Membrane</keyword>
<feature type="transmembrane region" description="Helical" evidence="5">
    <location>
        <begin position="339"/>
        <end position="362"/>
    </location>
</feature>
<dbReference type="PANTHER" id="PTHR11360">
    <property type="entry name" value="MONOCARBOXYLATE TRANSPORTER"/>
    <property type="match status" value="1"/>
</dbReference>
<dbReference type="InterPro" id="IPR050327">
    <property type="entry name" value="Proton-linked_MCT"/>
</dbReference>
<evidence type="ECO:0000313" key="8">
    <source>
        <dbReference type="Proteomes" id="UP000199501"/>
    </source>
</evidence>
<evidence type="ECO:0000256" key="1">
    <source>
        <dbReference type="ARBA" id="ARBA00004651"/>
    </source>
</evidence>
<dbReference type="InterPro" id="IPR036259">
    <property type="entry name" value="MFS_trans_sf"/>
</dbReference>
<evidence type="ECO:0000256" key="3">
    <source>
        <dbReference type="ARBA" id="ARBA00022989"/>
    </source>
</evidence>
<dbReference type="PROSITE" id="PS50850">
    <property type="entry name" value="MFS"/>
    <property type="match status" value="1"/>
</dbReference>
<evidence type="ECO:0000259" key="6">
    <source>
        <dbReference type="PROSITE" id="PS50850"/>
    </source>
</evidence>
<dbReference type="OrthoDB" id="9814237at2"/>
<proteinExistence type="predicted"/>
<feature type="transmembrane region" description="Helical" evidence="5">
    <location>
        <begin position="164"/>
        <end position="184"/>
    </location>
</feature>
<evidence type="ECO:0000256" key="2">
    <source>
        <dbReference type="ARBA" id="ARBA00022692"/>
    </source>
</evidence>
<dbReference type="SUPFAM" id="SSF103473">
    <property type="entry name" value="MFS general substrate transporter"/>
    <property type="match status" value="1"/>
</dbReference>
<feature type="transmembrane region" description="Helical" evidence="5">
    <location>
        <begin position="305"/>
        <end position="327"/>
    </location>
</feature>
<feature type="transmembrane region" description="Helical" evidence="5">
    <location>
        <begin position="368"/>
        <end position="391"/>
    </location>
</feature>
<gene>
    <name evidence="7" type="ORF">SAMN05216174_101578</name>
</gene>
<keyword evidence="3 5" id="KW-1133">Transmembrane helix</keyword>
<feature type="transmembrane region" description="Helical" evidence="5">
    <location>
        <begin position="101"/>
        <end position="125"/>
    </location>
</feature>
<dbReference type="RefSeq" id="WP_091447876.1">
    <property type="nucleotide sequence ID" value="NZ_FMZZ01000001.1"/>
</dbReference>
<keyword evidence="2 5" id="KW-0812">Transmembrane</keyword>
<organism evidence="7 8">
    <name type="scientific">Actinokineospora iranica</name>
    <dbReference type="NCBI Taxonomy" id="1271860"/>
    <lineage>
        <taxon>Bacteria</taxon>
        <taxon>Bacillati</taxon>
        <taxon>Actinomycetota</taxon>
        <taxon>Actinomycetes</taxon>
        <taxon>Pseudonocardiales</taxon>
        <taxon>Pseudonocardiaceae</taxon>
        <taxon>Actinokineospora</taxon>
    </lineage>
</organism>
<feature type="transmembrane region" description="Helical" evidence="5">
    <location>
        <begin position="137"/>
        <end position="158"/>
    </location>
</feature>
<dbReference type="AlphaFoldDB" id="A0A1G6JV98"/>
<feature type="transmembrane region" description="Helical" evidence="5">
    <location>
        <begin position="250"/>
        <end position="268"/>
    </location>
</feature>
<reference evidence="8" key="1">
    <citation type="submission" date="2016-10" db="EMBL/GenBank/DDBJ databases">
        <authorList>
            <person name="Varghese N."/>
            <person name="Submissions S."/>
        </authorList>
    </citation>
    <scope>NUCLEOTIDE SEQUENCE [LARGE SCALE GENOMIC DNA]</scope>
    <source>
        <strain evidence="8">IBRC-M 10403</strain>
    </source>
</reference>
<dbReference type="InterPro" id="IPR020846">
    <property type="entry name" value="MFS_dom"/>
</dbReference>
<evidence type="ECO:0000313" key="7">
    <source>
        <dbReference type="EMBL" id="SDC22670.1"/>
    </source>
</evidence>